<feature type="signal peptide" evidence="3">
    <location>
        <begin position="1"/>
        <end position="21"/>
    </location>
</feature>
<feature type="compositionally biased region" description="Gly residues" evidence="1">
    <location>
        <begin position="161"/>
        <end position="170"/>
    </location>
</feature>
<reference evidence="4" key="1">
    <citation type="submission" date="2022-03" db="EMBL/GenBank/DDBJ databases">
        <authorList>
            <person name="Martin C."/>
        </authorList>
    </citation>
    <scope>NUCLEOTIDE SEQUENCE</scope>
</reference>
<dbReference type="EMBL" id="CAIIXF020000003">
    <property type="protein sequence ID" value="CAH1778603.1"/>
    <property type="molecule type" value="Genomic_DNA"/>
</dbReference>
<feature type="compositionally biased region" description="Pro residues" evidence="1">
    <location>
        <begin position="183"/>
        <end position="193"/>
    </location>
</feature>
<dbReference type="Pfam" id="PF01391">
    <property type="entry name" value="Collagen"/>
    <property type="match status" value="2"/>
</dbReference>
<accession>A0A8J1Y999</accession>
<feature type="compositionally biased region" description="Low complexity" evidence="1">
    <location>
        <begin position="258"/>
        <end position="268"/>
    </location>
</feature>
<feature type="compositionally biased region" description="Low complexity" evidence="1">
    <location>
        <begin position="286"/>
        <end position="298"/>
    </location>
</feature>
<dbReference type="GO" id="GO:0030020">
    <property type="term" value="F:extracellular matrix structural constituent conferring tensile strength"/>
    <property type="evidence" value="ECO:0007669"/>
    <property type="project" value="TreeGrafter"/>
</dbReference>
<sequence length="426" mass="42740">MQAVLLYVFVAASAVVGYGVAHQTTRESDYGTTIGCKYYNSFLMDAEVLHTDVDTDAACKEICASDPMCAAGDFNKHFNECFTHKYVAGKKFKLQTEECCVHFRKDLFCTSAGVLMPTTTTQGPSPSGPQGQPGPPGPDGQPGSIGPNGPPGDKGMAGPTGPQGTGGPPGLDGYVGDDGSPGTPGPPGPPGDPGLPGIIGAVGPRGDIGEKGPPGDDGIPGINGVDGLPGEAGPPGEVGDQGPAGPPGDKGPRGDEGPIGLTGLQGPIGPQGPPGVPGSSPPPGPAGEKGAPGDTGPVGPVGPAGPWGSPGIAGSPGKRGLPGSPGMKGVKGDSADNVAIAAAIVGTVETDEQTLHSKLEKRLTTQNIGLASCLLVTMAAMAIFTTYYCRQKRKQRSQVDRLQDYVEHALMAPITSQVDCKPLTSF</sequence>
<comment type="caution">
    <text evidence="4">The sequence shown here is derived from an EMBL/GenBank/DDBJ whole genome shotgun (WGS) entry which is preliminary data.</text>
</comment>
<gene>
    <name evidence="4" type="ORF">OFUS_LOCUS5497</name>
</gene>
<dbReference type="GO" id="GO:0031012">
    <property type="term" value="C:extracellular matrix"/>
    <property type="evidence" value="ECO:0007669"/>
    <property type="project" value="TreeGrafter"/>
</dbReference>
<feature type="compositionally biased region" description="Pro residues" evidence="1">
    <location>
        <begin position="270"/>
        <end position="285"/>
    </location>
</feature>
<proteinExistence type="predicted"/>
<keyword evidence="5" id="KW-1185">Reference proteome</keyword>
<feature type="compositionally biased region" description="Low complexity" evidence="1">
    <location>
        <begin position="118"/>
        <end position="130"/>
    </location>
</feature>
<feature type="compositionally biased region" description="Low complexity" evidence="1">
    <location>
        <begin position="216"/>
        <end position="226"/>
    </location>
</feature>
<dbReference type="AlphaFoldDB" id="A0A8J1Y999"/>
<evidence type="ECO:0000313" key="4">
    <source>
        <dbReference type="EMBL" id="CAH1778603.1"/>
    </source>
</evidence>
<keyword evidence="2" id="KW-0812">Transmembrane</keyword>
<dbReference type="GO" id="GO:0030198">
    <property type="term" value="P:extracellular matrix organization"/>
    <property type="evidence" value="ECO:0007669"/>
    <property type="project" value="TreeGrafter"/>
</dbReference>
<dbReference type="PANTHER" id="PTHR24023:SF1112">
    <property type="entry name" value="COL_CUTICLE_N DOMAIN-CONTAINING PROTEIN-RELATED"/>
    <property type="match status" value="1"/>
</dbReference>
<feature type="transmembrane region" description="Helical" evidence="2">
    <location>
        <begin position="368"/>
        <end position="389"/>
    </location>
</feature>
<dbReference type="InterPro" id="IPR050149">
    <property type="entry name" value="Collagen_superfamily"/>
</dbReference>
<protein>
    <submittedName>
        <fullName evidence="4">Uncharacterized protein</fullName>
    </submittedName>
</protein>
<evidence type="ECO:0000256" key="2">
    <source>
        <dbReference type="SAM" id="Phobius"/>
    </source>
</evidence>
<name>A0A8J1Y999_OWEFU</name>
<dbReference type="Proteomes" id="UP000749559">
    <property type="component" value="Unassembled WGS sequence"/>
</dbReference>
<keyword evidence="2" id="KW-1133">Transmembrane helix</keyword>
<feature type="region of interest" description="Disordered" evidence="1">
    <location>
        <begin position="118"/>
        <end position="332"/>
    </location>
</feature>
<evidence type="ECO:0000256" key="1">
    <source>
        <dbReference type="SAM" id="MobiDB-lite"/>
    </source>
</evidence>
<organism evidence="4 5">
    <name type="scientific">Owenia fusiformis</name>
    <name type="common">Polychaete worm</name>
    <dbReference type="NCBI Taxonomy" id="6347"/>
    <lineage>
        <taxon>Eukaryota</taxon>
        <taxon>Metazoa</taxon>
        <taxon>Spiralia</taxon>
        <taxon>Lophotrochozoa</taxon>
        <taxon>Annelida</taxon>
        <taxon>Polychaeta</taxon>
        <taxon>Sedentaria</taxon>
        <taxon>Canalipalpata</taxon>
        <taxon>Sabellida</taxon>
        <taxon>Oweniida</taxon>
        <taxon>Oweniidae</taxon>
        <taxon>Owenia</taxon>
    </lineage>
</organism>
<keyword evidence="2" id="KW-0472">Membrane</keyword>
<feature type="compositionally biased region" description="Low complexity" evidence="1">
    <location>
        <begin position="171"/>
        <end position="181"/>
    </location>
</feature>
<evidence type="ECO:0000256" key="3">
    <source>
        <dbReference type="SAM" id="SignalP"/>
    </source>
</evidence>
<keyword evidence="3" id="KW-0732">Signal</keyword>
<dbReference type="PANTHER" id="PTHR24023">
    <property type="entry name" value="COLLAGEN ALPHA"/>
    <property type="match status" value="1"/>
</dbReference>
<dbReference type="GO" id="GO:0005615">
    <property type="term" value="C:extracellular space"/>
    <property type="evidence" value="ECO:0007669"/>
    <property type="project" value="TreeGrafter"/>
</dbReference>
<evidence type="ECO:0000313" key="5">
    <source>
        <dbReference type="Proteomes" id="UP000749559"/>
    </source>
</evidence>
<dbReference type="InterPro" id="IPR008160">
    <property type="entry name" value="Collagen"/>
</dbReference>
<feature type="chain" id="PRO_5043377894" evidence="3">
    <location>
        <begin position="22"/>
        <end position="426"/>
    </location>
</feature>